<dbReference type="AlphaFoldDB" id="A0A445MQG9"/>
<proteinExistence type="predicted"/>
<protein>
    <submittedName>
        <fullName evidence="2">Uncharacterized protein R4.5</fullName>
    </submittedName>
</protein>
<evidence type="ECO:0000256" key="1">
    <source>
        <dbReference type="SAM" id="MobiDB-lite"/>
    </source>
</evidence>
<accession>A0A445MQG9</accession>
<geneLocation type="plasmid" evidence="2">
    <name>I</name>
</geneLocation>
<keyword evidence="2" id="KW-0614">Plasmid</keyword>
<dbReference type="EMBL" id="LT984491">
    <property type="protein sequence ID" value="SPC48806.1"/>
    <property type="molecule type" value="Genomic_DNA"/>
</dbReference>
<feature type="region of interest" description="Disordered" evidence="1">
    <location>
        <begin position="1"/>
        <end position="21"/>
    </location>
</feature>
<reference evidence="2" key="1">
    <citation type="submission" date="2018-01" db="EMBL/GenBank/DDBJ databases">
        <authorList>
            <person name="Dyall-Smith M."/>
        </authorList>
    </citation>
    <scope>NUCLEOTIDE SEQUENCE [LARGE SCALE GENOMIC DNA]</scope>
    <source>
        <strain evidence="2">Bajool9</strain>
    </source>
</reference>
<evidence type="ECO:0000313" key="2">
    <source>
        <dbReference type="EMBL" id="SPC48806.1"/>
    </source>
</evidence>
<sequence>MSIDSFADLDKMSDELDTRPTTPLEKDWRLAYEYQ</sequence>
<organism evidence="2">
    <name type="scientific">Haloquadratum walsbyi</name>
    <dbReference type="NCBI Taxonomy" id="293091"/>
    <lineage>
        <taxon>Archaea</taxon>
        <taxon>Methanobacteriati</taxon>
        <taxon>Methanobacteriota</taxon>
        <taxon>Stenosarchaea group</taxon>
        <taxon>Halobacteria</taxon>
        <taxon>Halobacteriales</taxon>
        <taxon>Haloferacaceae</taxon>
        <taxon>Haloquadratum</taxon>
    </lineage>
</organism>
<feature type="compositionally biased region" description="Basic and acidic residues" evidence="1">
    <location>
        <begin position="8"/>
        <end position="21"/>
    </location>
</feature>
<name>A0A445MQG9_9EURY</name>
<gene>
    <name evidence="2" type="ORF">BAJOO9_009</name>
</gene>